<dbReference type="SMART" id="SM00060">
    <property type="entry name" value="FN3"/>
    <property type="match status" value="1"/>
</dbReference>
<dbReference type="CDD" id="cd00063">
    <property type="entry name" value="FN3"/>
    <property type="match status" value="1"/>
</dbReference>
<dbReference type="PANTHER" id="PTHR13817:SF103">
    <property type="entry name" value="ROUNDABOUT GUIDANCE RECEPTOR 3"/>
    <property type="match status" value="1"/>
</dbReference>
<dbReference type="PROSITE" id="PS50835">
    <property type="entry name" value="IG_LIKE"/>
    <property type="match status" value="1"/>
</dbReference>
<dbReference type="GO" id="GO:0007399">
    <property type="term" value="P:nervous system development"/>
    <property type="evidence" value="ECO:0007669"/>
    <property type="project" value="UniProtKB-ARBA"/>
</dbReference>
<dbReference type="OrthoDB" id="9368511at2759"/>
<organism evidence="12 13">
    <name type="scientific">Chelydra serpentina</name>
    <name type="common">Snapping turtle</name>
    <name type="synonym">Testudo serpentina</name>
    <dbReference type="NCBI Taxonomy" id="8475"/>
    <lineage>
        <taxon>Eukaryota</taxon>
        <taxon>Metazoa</taxon>
        <taxon>Chordata</taxon>
        <taxon>Craniata</taxon>
        <taxon>Vertebrata</taxon>
        <taxon>Euteleostomi</taxon>
        <taxon>Archelosauria</taxon>
        <taxon>Testudinata</taxon>
        <taxon>Testudines</taxon>
        <taxon>Cryptodira</taxon>
        <taxon>Durocryptodira</taxon>
        <taxon>Americhelydia</taxon>
        <taxon>Chelydroidea</taxon>
        <taxon>Chelydridae</taxon>
        <taxon>Chelydra</taxon>
    </lineage>
</organism>
<evidence type="ECO:0000256" key="8">
    <source>
        <dbReference type="ARBA" id="ARBA00023319"/>
    </source>
</evidence>
<proteinExistence type="predicted"/>
<dbReference type="InterPro" id="IPR003599">
    <property type="entry name" value="Ig_sub"/>
</dbReference>
<sequence length="258" mass="26865">TRGGRVPGRGPSVAGLGLSCPRHWPGEPLTPALGLSPEVTSDRIPPIIRRGPANQTLAVDATAQLPCHVTGNPLPSIQWLKDEQQVVGRDPRVSLLDNGTLQITNVQVMDSGLYVCVAASSTGETTWSGALAVQETGADLQVQLSEPGPLPGPPSAPLVTDVTKNSVTLGWKPSPQRGGAAATTYIIEAFSQSAGSTWQTVAENVRVEKHTVSGLNPNTIYLFLIRAANAYGLSDPSPVSEPVRTQGEAARARGGAST</sequence>
<evidence type="ECO:0000256" key="3">
    <source>
        <dbReference type="ARBA" id="ARBA00022729"/>
    </source>
</evidence>
<keyword evidence="6" id="KW-0472">Membrane</keyword>
<evidence type="ECO:0000259" key="11">
    <source>
        <dbReference type="PROSITE" id="PS50853"/>
    </source>
</evidence>
<name>A0A8T1RUQ0_CHESE</name>
<dbReference type="InterPro" id="IPR050964">
    <property type="entry name" value="Striated_Muscle_Regulatory"/>
</dbReference>
<dbReference type="SMART" id="SM00406">
    <property type="entry name" value="IGv"/>
    <property type="match status" value="1"/>
</dbReference>
<dbReference type="Gene3D" id="2.60.40.10">
    <property type="entry name" value="Immunoglobulins"/>
    <property type="match status" value="2"/>
</dbReference>
<dbReference type="InterPro" id="IPR007110">
    <property type="entry name" value="Ig-like_dom"/>
</dbReference>
<gene>
    <name evidence="12" type="primary">ROBO3</name>
    <name evidence="12" type="ORF">G0U57_014810</name>
</gene>
<dbReference type="PRINTS" id="PR00014">
    <property type="entry name" value="FNTYPEIII"/>
</dbReference>
<dbReference type="SMART" id="SM00409">
    <property type="entry name" value="IG"/>
    <property type="match status" value="1"/>
</dbReference>
<dbReference type="AlphaFoldDB" id="A0A8T1RUQ0"/>
<comment type="subcellular location">
    <subcellularLocation>
        <location evidence="1">Membrane</location>
        <topology evidence="1">Single-pass membrane protein</topology>
    </subcellularLocation>
</comment>
<keyword evidence="12" id="KW-0675">Receptor</keyword>
<dbReference type="Pfam" id="PF07679">
    <property type="entry name" value="I-set"/>
    <property type="match status" value="1"/>
</dbReference>
<evidence type="ECO:0000256" key="5">
    <source>
        <dbReference type="ARBA" id="ARBA00022989"/>
    </source>
</evidence>
<reference evidence="12 13" key="1">
    <citation type="journal article" date="2020" name="G3 (Bethesda)">
        <title>Draft Genome of the Common Snapping Turtle, Chelydra serpentina, a Model for Phenotypic Plasticity in Reptiles.</title>
        <authorList>
            <person name="Das D."/>
            <person name="Singh S.K."/>
            <person name="Bierstedt J."/>
            <person name="Erickson A."/>
            <person name="Galli G.L.J."/>
            <person name="Crossley D.A. 2nd"/>
            <person name="Rhen T."/>
        </authorList>
    </citation>
    <scope>NUCLEOTIDE SEQUENCE [LARGE SCALE GENOMIC DNA]</scope>
    <source>
        <strain evidence="12">KW</strain>
    </source>
</reference>
<dbReference type="SMART" id="SM00408">
    <property type="entry name" value="IGc2"/>
    <property type="match status" value="1"/>
</dbReference>
<evidence type="ECO:0000256" key="7">
    <source>
        <dbReference type="ARBA" id="ARBA00023157"/>
    </source>
</evidence>
<dbReference type="InterPro" id="IPR003961">
    <property type="entry name" value="FN3_dom"/>
</dbReference>
<keyword evidence="8" id="KW-0393">Immunoglobulin domain</keyword>
<feature type="region of interest" description="Disordered" evidence="9">
    <location>
        <begin position="235"/>
        <end position="258"/>
    </location>
</feature>
<keyword evidence="7" id="KW-1015">Disulfide bond</keyword>
<dbReference type="PANTHER" id="PTHR13817">
    <property type="entry name" value="TITIN"/>
    <property type="match status" value="1"/>
</dbReference>
<protein>
    <submittedName>
        <fullName evidence="12">Roundabout guidance receptor 3</fullName>
    </submittedName>
</protein>
<keyword evidence="3" id="KW-0732">Signal</keyword>
<dbReference type="FunFam" id="2.60.40.10:FF:000055">
    <property type="entry name" value="roundabout homolog 1 isoform X2"/>
    <property type="match status" value="1"/>
</dbReference>
<evidence type="ECO:0000256" key="4">
    <source>
        <dbReference type="ARBA" id="ARBA00022737"/>
    </source>
</evidence>
<evidence type="ECO:0000256" key="2">
    <source>
        <dbReference type="ARBA" id="ARBA00022692"/>
    </source>
</evidence>
<dbReference type="Proteomes" id="UP000765507">
    <property type="component" value="Unassembled WGS sequence"/>
</dbReference>
<dbReference type="PROSITE" id="PS50853">
    <property type="entry name" value="FN3"/>
    <property type="match status" value="1"/>
</dbReference>
<dbReference type="SUPFAM" id="SSF49265">
    <property type="entry name" value="Fibronectin type III"/>
    <property type="match status" value="1"/>
</dbReference>
<evidence type="ECO:0000256" key="1">
    <source>
        <dbReference type="ARBA" id="ARBA00004167"/>
    </source>
</evidence>
<evidence type="ECO:0000313" key="12">
    <source>
        <dbReference type="EMBL" id="KAG6920702.1"/>
    </source>
</evidence>
<feature type="non-terminal residue" evidence="12">
    <location>
        <position position="1"/>
    </location>
</feature>
<dbReference type="InterPro" id="IPR036179">
    <property type="entry name" value="Ig-like_dom_sf"/>
</dbReference>
<accession>A0A8T1RUQ0</accession>
<dbReference type="FunFam" id="2.60.40.10:FF:000008">
    <property type="entry name" value="roundabout homolog 2 isoform X2"/>
    <property type="match status" value="1"/>
</dbReference>
<evidence type="ECO:0000313" key="13">
    <source>
        <dbReference type="Proteomes" id="UP000765507"/>
    </source>
</evidence>
<evidence type="ECO:0000259" key="10">
    <source>
        <dbReference type="PROSITE" id="PS50835"/>
    </source>
</evidence>
<keyword evidence="2" id="KW-0812">Transmembrane</keyword>
<comment type="caution">
    <text evidence="12">The sequence shown here is derived from an EMBL/GenBank/DDBJ whole genome shotgun (WGS) entry which is preliminary data.</text>
</comment>
<feature type="domain" description="Ig-like" evidence="10">
    <location>
        <begin position="45"/>
        <end position="132"/>
    </location>
</feature>
<dbReference type="InterPro" id="IPR036116">
    <property type="entry name" value="FN3_sf"/>
</dbReference>
<dbReference type="EMBL" id="JAHGAV010004415">
    <property type="protein sequence ID" value="KAG6920702.1"/>
    <property type="molecule type" value="Genomic_DNA"/>
</dbReference>
<dbReference type="InterPro" id="IPR003598">
    <property type="entry name" value="Ig_sub2"/>
</dbReference>
<keyword evidence="4" id="KW-0677">Repeat</keyword>
<feature type="domain" description="Fibronectin type-III" evidence="11">
    <location>
        <begin position="153"/>
        <end position="248"/>
    </location>
</feature>
<dbReference type="SUPFAM" id="SSF48726">
    <property type="entry name" value="Immunoglobulin"/>
    <property type="match status" value="1"/>
</dbReference>
<dbReference type="GO" id="GO:0016020">
    <property type="term" value="C:membrane"/>
    <property type="evidence" value="ECO:0007669"/>
    <property type="project" value="UniProtKB-SubCell"/>
</dbReference>
<dbReference type="InterPro" id="IPR013106">
    <property type="entry name" value="Ig_V-set"/>
</dbReference>
<evidence type="ECO:0000256" key="9">
    <source>
        <dbReference type="SAM" id="MobiDB-lite"/>
    </source>
</evidence>
<dbReference type="Pfam" id="PF00041">
    <property type="entry name" value="fn3"/>
    <property type="match status" value="1"/>
</dbReference>
<dbReference type="InterPro" id="IPR013783">
    <property type="entry name" value="Ig-like_fold"/>
</dbReference>
<evidence type="ECO:0000256" key="6">
    <source>
        <dbReference type="ARBA" id="ARBA00023136"/>
    </source>
</evidence>
<keyword evidence="5" id="KW-1133">Transmembrane helix</keyword>
<dbReference type="InterPro" id="IPR013098">
    <property type="entry name" value="Ig_I-set"/>
</dbReference>
<keyword evidence="13" id="KW-1185">Reference proteome</keyword>
<feature type="non-terminal residue" evidence="12">
    <location>
        <position position="258"/>
    </location>
</feature>